<dbReference type="AlphaFoldDB" id="A0A916XPJ0"/>
<dbReference type="PRINTS" id="PR01021">
    <property type="entry name" value="OMPADOMAIN"/>
</dbReference>
<evidence type="ECO:0000313" key="6">
    <source>
        <dbReference type="EMBL" id="GGC88723.1"/>
    </source>
</evidence>
<gene>
    <name evidence="6" type="ORF">GCM10011396_39940</name>
</gene>
<feature type="domain" description="OmpA-like" evidence="5">
    <location>
        <begin position="226"/>
        <end position="356"/>
    </location>
</feature>
<sequence>MKLKSPILPFAGAAAATTLATLAALVLMSHSGTAGAQTLNPQQDRISDEAIHADHKTYEATQARIKALNDGGRRVADYHLSKAQCWLDVSFHEYTRNDRSAFPQEALDESAKLIKLMEAKASPLPMDTPLVNNAERLRPDLWAKALKLQSHAGFQCVQQRVACGEVELVHAGNESRQQGWRHAKPYVQIAEDQINAAEMEADACAPKPGAAVPVPPVAPVVPVAVEPAKPAHLLANLLFQHDQFAKNKILPASLAQLDETLAKVKREGIQLTEVKLTGFADRTGKPAYNAALAEKRSATVRSYLIAQGIPSSILRVDSKGDAQQIEPCRAGFKALAEELACLTPNRRVEVDFSWAGK</sequence>
<dbReference type="SUPFAM" id="SSF103088">
    <property type="entry name" value="OmpA-like"/>
    <property type="match status" value="1"/>
</dbReference>
<dbReference type="PROSITE" id="PS51123">
    <property type="entry name" value="OMPA_2"/>
    <property type="match status" value="1"/>
</dbReference>
<dbReference type="InterPro" id="IPR036737">
    <property type="entry name" value="OmpA-like_sf"/>
</dbReference>
<protein>
    <recommendedName>
        <fullName evidence="5">OmpA-like domain-containing protein</fullName>
    </recommendedName>
</protein>
<comment type="subcellular location">
    <subcellularLocation>
        <location evidence="1">Membrane</location>
    </subcellularLocation>
</comment>
<evidence type="ECO:0000256" key="3">
    <source>
        <dbReference type="PROSITE-ProRule" id="PRU00473"/>
    </source>
</evidence>
<organism evidence="6 7">
    <name type="scientific">Undibacterium terreum</name>
    <dbReference type="NCBI Taxonomy" id="1224302"/>
    <lineage>
        <taxon>Bacteria</taxon>
        <taxon>Pseudomonadati</taxon>
        <taxon>Pseudomonadota</taxon>
        <taxon>Betaproteobacteria</taxon>
        <taxon>Burkholderiales</taxon>
        <taxon>Oxalobacteraceae</taxon>
        <taxon>Undibacterium</taxon>
    </lineage>
</organism>
<evidence type="ECO:0000259" key="5">
    <source>
        <dbReference type="PROSITE" id="PS51123"/>
    </source>
</evidence>
<keyword evidence="2 3" id="KW-0472">Membrane</keyword>
<name>A0A916XPJ0_9BURK</name>
<dbReference type="Gene3D" id="3.30.1330.60">
    <property type="entry name" value="OmpA-like domain"/>
    <property type="match status" value="1"/>
</dbReference>
<feature type="signal peptide" evidence="4">
    <location>
        <begin position="1"/>
        <end position="36"/>
    </location>
</feature>
<reference evidence="6" key="2">
    <citation type="submission" date="2020-09" db="EMBL/GenBank/DDBJ databases">
        <authorList>
            <person name="Sun Q."/>
            <person name="Zhou Y."/>
        </authorList>
    </citation>
    <scope>NUCLEOTIDE SEQUENCE</scope>
    <source>
        <strain evidence="6">CGMCC 1.10998</strain>
    </source>
</reference>
<accession>A0A916XPJ0</accession>
<dbReference type="InterPro" id="IPR006665">
    <property type="entry name" value="OmpA-like"/>
</dbReference>
<dbReference type="InterPro" id="IPR006664">
    <property type="entry name" value="OMP_bac"/>
</dbReference>
<dbReference type="GO" id="GO:0016020">
    <property type="term" value="C:membrane"/>
    <property type="evidence" value="ECO:0007669"/>
    <property type="project" value="UniProtKB-SubCell"/>
</dbReference>
<evidence type="ECO:0000256" key="2">
    <source>
        <dbReference type="ARBA" id="ARBA00023136"/>
    </source>
</evidence>
<dbReference type="CDD" id="cd07185">
    <property type="entry name" value="OmpA_C-like"/>
    <property type="match status" value="1"/>
</dbReference>
<evidence type="ECO:0000256" key="1">
    <source>
        <dbReference type="ARBA" id="ARBA00004370"/>
    </source>
</evidence>
<feature type="chain" id="PRO_5037886088" description="OmpA-like domain-containing protein" evidence="4">
    <location>
        <begin position="37"/>
        <end position="357"/>
    </location>
</feature>
<dbReference type="EMBL" id="BMED01000004">
    <property type="protein sequence ID" value="GGC88723.1"/>
    <property type="molecule type" value="Genomic_DNA"/>
</dbReference>
<evidence type="ECO:0000256" key="4">
    <source>
        <dbReference type="SAM" id="SignalP"/>
    </source>
</evidence>
<evidence type="ECO:0000313" key="7">
    <source>
        <dbReference type="Proteomes" id="UP000637423"/>
    </source>
</evidence>
<dbReference type="Pfam" id="PF00691">
    <property type="entry name" value="OmpA"/>
    <property type="match status" value="1"/>
</dbReference>
<comment type="caution">
    <text evidence="6">The sequence shown here is derived from an EMBL/GenBank/DDBJ whole genome shotgun (WGS) entry which is preliminary data.</text>
</comment>
<reference evidence="6" key="1">
    <citation type="journal article" date="2014" name="Int. J. Syst. Evol. Microbiol.">
        <title>Complete genome sequence of Corynebacterium casei LMG S-19264T (=DSM 44701T), isolated from a smear-ripened cheese.</title>
        <authorList>
            <consortium name="US DOE Joint Genome Institute (JGI-PGF)"/>
            <person name="Walter F."/>
            <person name="Albersmeier A."/>
            <person name="Kalinowski J."/>
            <person name="Ruckert C."/>
        </authorList>
    </citation>
    <scope>NUCLEOTIDE SEQUENCE</scope>
    <source>
        <strain evidence="6">CGMCC 1.10998</strain>
    </source>
</reference>
<proteinExistence type="predicted"/>
<dbReference type="Proteomes" id="UP000637423">
    <property type="component" value="Unassembled WGS sequence"/>
</dbReference>
<keyword evidence="7" id="KW-1185">Reference proteome</keyword>
<keyword evidence="4" id="KW-0732">Signal</keyword>